<reference evidence="1 2" key="1">
    <citation type="submission" date="2014-08" db="EMBL/GenBank/DDBJ databases">
        <title>Clostridium innocuum, an unnegligible vancomycin-resistant pathogen causing extra-intestinal infections.</title>
        <authorList>
            <person name="Feng Y."/>
            <person name="Chiu C.-H."/>
        </authorList>
    </citation>
    <scope>NUCLEOTIDE SEQUENCE [LARGE SCALE GENOMIC DNA]</scope>
    <source>
        <strain evidence="1 2">AN88</strain>
    </source>
</reference>
<accession>A0A099I4K6</accession>
<name>A0A099I4K6_CLOIN</name>
<protein>
    <submittedName>
        <fullName evidence="1">Phosphohydrolase</fullName>
    </submittedName>
</protein>
<dbReference type="Proteomes" id="UP000030008">
    <property type="component" value="Unassembled WGS sequence"/>
</dbReference>
<dbReference type="SUPFAM" id="SSF109604">
    <property type="entry name" value="HD-domain/PDEase-like"/>
    <property type="match status" value="1"/>
</dbReference>
<dbReference type="RefSeq" id="WP_044905941.1">
    <property type="nucleotide sequence ID" value="NZ_JQIF01000058.1"/>
</dbReference>
<comment type="caution">
    <text evidence="1">The sequence shown here is derived from an EMBL/GenBank/DDBJ whole genome shotgun (WGS) entry which is preliminary data.</text>
</comment>
<sequence length="174" mass="20984">MHVEEVPEFLNIAKELLGDARVWDMQKYIQHGSISCLEHSFVVSYYSFTLVRKLRLTCDERSLVRGALLHDYFLYDWHEAQDWHRLHGFRHPFFANRNALRDFQISEREQEIIRKHMWPLTVIPPMCREAWVVNAVDTASGIVEVLAEYRMFKRLRRRWLESKLELLKQVKENL</sequence>
<evidence type="ECO:0000313" key="1">
    <source>
        <dbReference type="EMBL" id="KGJ52630.1"/>
    </source>
</evidence>
<proteinExistence type="predicted"/>
<organism evidence="1 2">
    <name type="scientific">Clostridium innocuum</name>
    <dbReference type="NCBI Taxonomy" id="1522"/>
    <lineage>
        <taxon>Bacteria</taxon>
        <taxon>Bacillati</taxon>
        <taxon>Bacillota</taxon>
        <taxon>Clostridia</taxon>
        <taxon>Eubacteriales</taxon>
        <taxon>Clostridiaceae</taxon>
        <taxon>Clostridium</taxon>
    </lineage>
</organism>
<gene>
    <name evidence="1" type="ORF">CIAN88_13680</name>
</gene>
<evidence type="ECO:0000313" key="2">
    <source>
        <dbReference type="Proteomes" id="UP000030008"/>
    </source>
</evidence>
<dbReference type="GO" id="GO:0016787">
    <property type="term" value="F:hydrolase activity"/>
    <property type="evidence" value="ECO:0007669"/>
    <property type="project" value="UniProtKB-KW"/>
</dbReference>
<dbReference type="Gene3D" id="1.10.3210.10">
    <property type="entry name" value="Hypothetical protein af1432"/>
    <property type="match status" value="1"/>
</dbReference>
<keyword evidence="1" id="KW-0378">Hydrolase</keyword>
<dbReference type="AlphaFoldDB" id="A0A099I4K6"/>
<dbReference type="EMBL" id="JQIF01000058">
    <property type="protein sequence ID" value="KGJ52630.1"/>
    <property type="molecule type" value="Genomic_DNA"/>
</dbReference>